<dbReference type="PIRSF" id="PIRSF001434">
    <property type="entry name" value="CGS"/>
    <property type="match status" value="1"/>
</dbReference>
<dbReference type="eggNOG" id="COG0626">
    <property type="taxonomic scope" value="Bacteria"/>
</dbReference>
<dbReference type="GO" id="GO:0016846">
    <property type="term" value="F:carbon-sulfur lyase activity"/>
    <property type="evidence" value="ECO:0007669"/>
    <property type="project" value="TreeGrafter"/>
</dbReference>
<evidence type="ECO:0000313" key="6">
    <source>
        <dbReference type="Proteomes" id="UP000014977"/>
    </source>
</evidence>
<name>S7TDL6_DESML</name>
<dbReference type="FunFam" id="3.90.1150.10:FF:000033">
    <property type="entry name" value="Cystathionine gamma-synthase"/>
    <property type="match status" value="1"/>
</dbReference>
<comment type="caution">
    <text evidence="5">The sequence shown here is derived from an EMBL/GenBank/DDBJ whole genome shotgun (WGS) entry which is preliminary data.</text>
</comment>
<evidence type="ECO:0000256" key="4">
    <source>
        <dbReference type="RuleBase" id="RU362118"/>
    </source>
</evidence>
<dbReference type="GO" id="GO:0009086">
    <property type="term" value="P:methionine biosynthetic process"/>
    <property type="evidence" value="ECO:0007669"/>
    <property type="project" value="UniProtKB-ARBA"/>
</dbReference>
<keyword evidence="2 3" id="KW-0663">Pyridoxal phosphate</keyword>
<evidence type="ECO:0000313" key="5">
    <source>
        <dbReference type="EMBL" id="EPR34680.1"/>
    </source>
</evidence>
<feature type="modified residue" description="N6-(pyridoxal phosphate)lysine" evidence="3">
    <location>
        <position position="210"/>
    </location>
</feature>
<reference evidence="5 6" key="1">
    <citation type="journal article" date="2013" name="Genome Announc.">
        <title>Draft genome sequences for three mercury-methylating, sulfate-reducing bacteria.</title>
        <authorList>
            <person name="Brown S.D."/>
            <person name="Hurt R.A.Jr."/>
            <person name="Gilmour C.C."/>
            <person name="Elias D.A."/>
        </authorList>
    </citation>
    <scope>NUCLEOTIDE SEQUENCE [LARGE SCALE GENOMIC DNA]</scope>
    <source>
        <strain evidence="5 6">DSM 2059</strain>
    </source>
</reference>
<dbReference type="InterPro" id="IPR054542">
    <property type="entry name" value="Cys_met_metab_PP"/>
</dbReference>
<dbReference type="FunFam" id="3.40.640.10:FF:000046">
    <property type="entry name" value="Cystathionine gamma-lyase"/>
    <property type="match status" value="1"/>
</dbReference>
<keyword evidence="6" id="KW-1185">Reference proteome</keyword>
<gene>
    <name evidence="5" type="ORF">dsmv_3252</name>
</gene>
<dbReference type="GO" id="GO:0005737">
    <property type="term" value="C:cytoplasm"/>
    <property type="evidence" value="ECO:0007669"/>
    <property type="project" value="TreeGrafter"/>
</dbReference>
<evidence type="ECO:0000256" key="3">
    <source>
        <dbReference type="PIRSR" id="PIRSR001434-2"/>
    </source>
</evidence>
<dbReference type="InterPro" id="IPR015424">
    <property type="entry name" value="PyrdxlP-dep_Trfase"/>
</dbReference>
<organism evidence="5 6">
    <name type="scientific">Desulfococcus multivorans DSM 2059</name>
    <dbReference type="NCBI Taxonomy" id="1121405"/>
    <lineage>
        <taxon>Bacteria</taxon>
        <taxon>Pseudomonadati</taxon>
        <taxon>Thermodesulfobacteriota</taxon>
        <taxon>Desulfobacteria</taxon>
        <taxon>Desulfobacterales</taxon>
        <taxon>Desulfococcaceae</taxon>
        <taxon>Desulfococcus</taxon>
    </lineage>
</organism>
<dbReference type="GO" id="GO:0030170">
    <property type="term" value="F:pyridoxal phosphate binding"/>
    <property type="evidence" value="ECO:0007669"/>
    <property type="project" value="InterPro"/>
</dbReference>
<dbReference type="InterPro" id="IPR015422">
    <property type="entry name" value="PyrdxlP-dep_Trfase_small"/>
</dbReference>
<dbReference type="PANTHER" id="PTHR11808:SF80">
    <property type="entry name" value="CYSTATHIONINE GAMMA-LYASE"/>
    <property type="match status" value="1"/>
</dbReference>
<dbReference type="Pfam" id="PF01053">
    <property type="entry name" value="Cys_Met_Meta_PP"/>
    <property type="match status" value="1"/>
</dbReference>
<dbReference type="PANTHER" id="PTHR11808">
    <property type="entry name" value="TRANS-SULFURATION ENZYME FAMILY MEMBER"/>
    <property type="match status" value="1"/>
</dbReference>
<dbReference type="Proteomes" id="UP000014977">
    <property type="component" value="Unassembled WGS sequence"/>
</dbReference>
<dbReference type="CDD" id="cd00614">
    <property type="entry name" value="CGS_like"/>
    <property type="match status" value="1"/>
</dbReference>
<dbReference type="PROSITE" id="PS00868">
    <property type="entry name" value="CYS_MET_METAB_PP"/>
    <property type="match status" value="1"/>
</dbReference>
<protein>
    <submittedName>
        <fullName evidence="5">Cys/Met metabolism pyridoxal-phosphate-dependent protein</fullName>
    </submittedName>
</protein>
<proteinExistence type="inferred from homology"/>
<dbReference type="OrthoDB" id="9805807at2"/>
<comment type="similarity">
    <text evidence="4">Belongs to the trans-sulfuration enzymes family.</text>
</comment>
<evidence type="ECO:0000256" key="1">
    <source>
        <dbReference type="ARBA" id="ARBA00001933"/>
    </source>
</evidence>
<accession>S7TDL6</accession>
<comment type="cofactor">
    <cofactor evidence="1 4">
        <name>pyridoxal 5'-phosphate</name>
        <dbReference type="ChEBI" id="CHEBI:597326"/>
    </cofactor>
</comment>
<sequence>MKKLTRETEIVHGIHAEPVTSLDLVPPIHMTSTFKFQDVDQGADLFSGKRDGYIYTRLGNPTVDLLERKIAVLEGGESSAATASGMAAVAAVAMTLAAPGDNFVSCSTVYGGTFALFNTDLARFDIRARFISPRLSGIREEIEQRIDAKTRFLYVETPANPTLDIIDISLWADVAGFHGIPLVVDNTFASPYLQHPLALGADLVIHSATKYLGGHGDLIGGVIVGSDRMIRHIKASYMKHFGPVMSPFNAWLILRGIKTLALRMARHSDSAFTIAERLSSHPRVAAVFYPGLPTHPGHMVARRQMKKYGGMIAFEVRGGIPAGKTVMNTVTLCTLAVSLGDCETLIQHPASMTHAVYSPAERRLAGISDGLIRLSVGLEHPDDIMGDLKQALDGIS</sequence>
<dbReference type="Gene3D" id="3.90.1150.10">
    <property type="entry name" value="Aspartate Aminotransferase, domain 1"/>
    <property type="match status" value="1"/>
</dbReference>
<dbReference type="InterPro" id="IPR015421">
    <property type="entry name" value="PyrdxlP-dep_Trfase_major"/>
</dbReference>
<dbReference type="PATRIC" id="fig|1121405.3.peg.3735"/>
<dbReference type="EMBL" id="ATHJ01000111">
    <property type="protein sequence ID" value="EPR34680.1"/>
    <property type="molecule type" value="Genomic_DNA"/>
</dbReference>
<dbReference type="InterPro" id="IPR000277">
    <property type="entry name" value="Cys/Met-Metab_PyrdxlP-dep_enz"/>
</dbReference>
<dbReference type="AlphaFoldDB" id="S7TDL6"/>
<dbReference type="SUPFAM" id="SSF53383">
    <property type="entry name" value="PLP-dependent transferases"/>
    <property type="match status" value="1"/>
</dbReference>
<dbReference type="RefSeq" id="WP_020878342.1">
    <property type="nucleotide sequence ID" value="NZ_ATHJ01000111.1"/>
</dbReference>
<dbReference type="GO" id="GO:0019346">
    <property type="term" value="P:transsulfuration"/>
    <property type="evidence" value="ECO:0007669"/>
    <property type="project" value="InterPro"/>
</dbReference>
<dbReference type="Gene3D" id="3.40.640.10">
    <property type="entry name" value="Type I PLP-dependent aspartate aminotransferase-like (Major domain)"/>
    <property type="match status" value="1"/>
</dbReference>
<dbReference type="STRING" id="897.B2D07_19525"/>
<evidence type="ECO:0000256" key="2">
    <source>
        <dbReference type="ARBA" id="ARBA00022898"/>
    </source>
</evidence>